<keyword evidence="1" id="KW-0812">Transmembrane</keyword>
<protein>
    <recommendedName>
        <fullName evidence="4">Cobalamin biosynthesis protein CobQ</fullName>
    </recommendedName>
</protein>
<evidence type="ECO:0000256" key="1">
    <source>
        <dbReference type="SAM" id="Phobius"/>
    </source>
</evidence>
<accession>A0A6N6JBB3</accession>
<feature type="transmembrane region" description="Helical" evidence="1">
    <location>
        <begin position="65"/>
        <end position="87"/>
    </location>
</feature>
<keyword evidence="1" id="KW-1133">Transmembrane helix</keyword>
<dbReference type="OrthoDB" id="7631418at2"/>
<keyword evidence="3" id="KW-1185">Reference proteome</keyword>
<organism evidence="2 3">
    <name type="scientific">Litoreibacter roseus</name>
    <dbReference type="NCBI Taxonomy" id="2601869"/>
    <lineage>
        <taxon>Bacteria</taxon>
        <taxon>Pseudomonadati</taxon>
        <taxon>Pseudomonadota</taxon>
        <taxon>Alphaproteobacteria</taxon>
        <taxon>Rhodobacterales</taxon>
        <taxon>Roseobacteraceae</taxon>
        <taxon>Litoreibacter</taxon>
    </lineage>
</organism>
<keyword evidence="1" id="KW-0472">Membrane</keyword>
<reference evidence="2 3" key="1">
    <citation type="submission" date="2019-12" db="EMBL/GenBank/DDBJ databases">
        <title>Litoreibacter badius sp. nov., a novel bacteriochlorophyll a-containing bacterium in the genus Litoreibacter.</title>
        <authorList>
            <person name="Kanamuro M."/>
            <person name="Takabe Y."/>
            <person name="Mori K."/>
            <person name="Takaichi S."/>
            <person name="Hanada S."/>
        </authorList>
    </citation>
    <scope>NUCLEOTIDE SEQUENCE [LARGE SCALE GENOMIC DNA]</scope>
    <source>
        <strain evidence="2 3">K6</strain>
    </source>
</reference>
<sequence>MNTPAHLIFGAAAFARPNDWKINCAAILGAFAPDASLYAMAGWHLRVLGTPPEVVFRELYYSDAWQSVFAVDNSFFVWGALLALALYFRRSAGIAFAGAGLLHLALDFPLHHDDGRMHFWPVSTWVFESPVSYWDRAHYGDIIGPIEIAVSLLLLGLLWRRFRSAIARGLLLLAACFQIAPVFFWLLVFDG</sequence>
<gene>
    <name evidence="2" type="ORF">KIN_05000</name>
</gene>
<proteinExistence type="predicted"/>
<dbReference type="Proteomes" id="UP000436822">
    <property type="component" value="Unassembled WGS sequence"/>
</dbReference>
<evidence type="ECO:0008006" key="4">
    <source>
        <dbReference type="Google" id="ProtNLM"/>
    </source>
</evidence>
<comment type="caution">
    <text evidence="2">The sequence shown here is derived from an EMBL/GenBank/DDBJ whole genome shotgun (WGS) entry which is preliminary data.</text>
</comment>
<name>A0A6N6JBB3_9RHOB</name>
<dbReference type="AlphaFoldDB" id="A0A6N6JBB3"/>
<feature type="transmembrane region" description="Helical" evidence="1">
    <location>
        <begin position="142"/>
        <end position="159"/>
    </location>
</feature>
<feature type="transmembrane region" description="Helical" evidence="1">
    <location>
        <begin position="171"/>
        <end position="189"/>
    </location>
</feature>
<evidence type="ECO:0000313" key="3">
    <source>
        <dbReference type="Proteomes" id="UP000436822"/>
    </source>
</evidence>
<feature type="transmembrane region" description="Helical" evidence="1">
    <location>
        <begin position="24"/>
        <end position="45"/>
    </location>
</feature>
<feature type="transmembrane region" description="Helical" evidence="1">
    <location>
        <begin position="94"/>
        <end position="111"/>
    </location>
</feature>
<dbReference type="RefSeq" id="WP_159804362.1">
    <property type="nucleotide sequence ID" value="NZ_BLJE01000001.1"/>
</dbReference>
<evidence type="ECO:0000313" key="2">
    <source>
        <dbReference type="EMBL" id="GFE63426.1"/>
    </source>
</evidence>
<dbReference type="EMBL" id="BLJE01000001">
    <property type="protein sequence ID" value="GFE63426.1"/>
    <property type="molecule type" value="Genomic_DNA"/>
</dbReference>